<evidence type="ECO:0000259" key="9">
    <source>
        <dbReference type="Pfam" id="PF01578"/>
    </source>
</evidence>
<proteinExistence type="inferred from homology"/>
<reference evidence="13" key="1">
    <citation type="submission" date="2020-05" db="EMBL/GenBank/DDBJ databases">
        <authorList>
            <person name="Chiriac C."/>
            <person name="Salcher M."/>
            <person name="Ghai R."/>
            <person name="Kavagutti S V."/>
        </authorList>
    </citation>
    <scope>NUCLEOTIDE SEQUENCE</scope>
</reference>
<keyword evidence="6 8" id="KW-0472">Membrane</keyword>
<evidence type="ECO:0000313" key="10">
    <source>
        <dbReference type="EMBL" id="CAB4732078.1"/>
    </source>
</evidence>
<feature type="transmembrane region" description="Helical" evidence="8">
    <location>
        <begin position="186"/>
        <end position="209"/>
    </location>
</feature>
<dbReference type="PRINTS" id="PR01386">
    <property type="entry name" value="CCMCBIOGNSIS"/>
</dbReference>
<feature type="domain" description="Cytochrome c assembly protein" evidence="9">
    <location>
        <begin position="16"/>
        <end position="173"/>
    </location>
</feature>
<evidence type="ECO:0000256" key="4">
    <source>
        <dbReference type="ARBA" id="ARBA00022748"/>
    </source>
</evidence>
<sequence>MILFKPAVRRALGWATIVALIALALFGLWGAPPDSIQGDAQRLMYLHVPTAWVAYLAFMVTAVASALWLWPRTRAMVWDRVAGASAEIGVLFTALTLILGSLWGRPIWGVWWAWDARLVTTAVLFFLYVGYLALRRVPAAPDARAKRSAIAALIAFADVPIVHFSVEWWRTLHQQASVFDPSLKANITGVMALTLWLGALAFTLLYVYLLDRRYRLAALEENMEEHELATAIAERQAGAGTPGPATMGRSVNPELSQ</sequence>
<feature type="transmembrane region" description="Helical" evidence="8">
    <location>
        <begin position="51"/>
        <end position="70"/>
    </location>
</feature>
<dbReference type="GO" id="GO:0017004">
    <property type="term" value="P:cytochrome complex assembly"/>
    <property type="evidence" value="ECO:0007669"/>
    <property type="project" value="UniProtKB-KW"/>
</dbReference>
<feature type="transmembrane region" description="Helical" evidence="8">
    <location>
        <begin position="12"/>
        <end position="31"/>
    </location>
</feature>
<protein>
    <submittedName>
        <fullName evidence="13">Unannotated protein</fullName>
    </submittedName>
</protein>
<dbReference type="GO" id="GO:0015232">
    <property type="term" value="F:heme transmembrane transporter activity"/>
    <property type="evidence" value="ECO:0007669"/>
    <property type="project" value="InterPro"/>
</dbReference>
<feature type="region of interest" description="Disordered" evidence="7">
    <location>
        <begin position="235"/>
        <end position="257"/>
    </location>
</feature>
<evidence type="ECO:0000256" key="8">
    <source>
        <dbReference type="SAM" id="Phobius"/>
    </source>
</evidence>
<comment type="similarity">
    <text evidence="2">Belongs to the CcmC/CycZ/HelC family.</text>
</comment>
<feature type="transmembrane region" description="Helical" evidence="8">
    <location>
        <begin position="116"/>
        <end position="134"/>
    </location>
</feature>
<evidence type="ECO:0000313" key="12">
    <source>
        <dbReference type="EMBL" id="CAB4973289.1"/>
    </source>
</evidence>
<gene>
    <name evidence="10" type="ORF">UFOPK2683_01346</name>
    <name evidence="11" type="ORF">UFOPK3605_00708</name>
    <name evidence="12" type="ORF">UFOPK3897_00622</name>
    <name evidence="13" type="ORF">UFOPK4121_00270</name>
</gene>
<evidence type="ECO:0000256" key="3">
    <source>
        <dbReference type="ARBA" id="ARBA00022692"/>
    </source>
</evidence>
<evidence type="ECO:0000256" key="7">
    <source>
        <dbReference type="SAM" id="MobiDB-lite"/>
    </source>
</evidence>
<dbReference type="GO" id="GO:0020037">
    <property type="term" value="F:heme binding"/>
    <property type="evidence" value="ECO:0007669"/>
    <property type="project" value="InterPro"/>
</dbReference>
<evidence type="ECO:0000313" key="13">
    <source>
        <dbReference type="EMBL" id="CAB5014957.1"/>
    </source>
</evidence>
<evidence type="ECO:0000256" key="5">
    <source>
        <dbReference type="ARBA" id="ARBA00022989"/>
    </source>
</evidence>
<dbReference type="Pfam" id="PF01578">
    <property type="entry name" value="Cytochrom_C_asm"/>
    <property type="match status" value="1"/>
</dbReference>
<evidence type="ECO:0000256" key="1">
    <source>
        <dbReference type="ARBA" id="ARBA00004141"/>
    </source>
</evidence>
<feature type="transmembrane region" description="Helical" evidence="8">
    <location>
        <begin position="146"/>
        <end position="166"/>
    </location>
</feature>
<name>A0A6J7QBD9_9ZZZZ</name>
<dbReference type="InterPro" id="IPR045062">
    <property type="entry name" value="Cyt_c_biogenesis_CcsA/CcmC"/>
</dbReference>
<dbReference type="EMBL" id="CAEZYK010000096">
    <property type="protein sequence ID" value="CAB4732078.1"/>
    <property type="molecule type" value="Genomic_DNA"/>
</dbReference>
<dbReference type="EMBL" id="CAFBMM010000026">
    <property type="protein sequence ID" value="CAB4905083.1"/>
    <property type="molecule type" value="Genomic_DNA"/>
</dbReference>
<feature type="compositionally biased region" description="Low complexity" evidence="7">
    <location>
        <begin position="237"/>
        <end position="246"/>
    </location>
</feature>
<dbReference type="PANTHER" id="PTHR30071:SF1">
    <property type="entry name" value="CYTOCHROME B_B6 PROTEIN-RELATED"/>
    <property type="match status" value="1"/>
</dbReference>
<comment type="subcellular location">
    <subcellularLocation>
        <location evidence="1">Membrane</location>
        <topology evidence="1">Multi-pass membrane protein</topology>
    </subcellularLocation>
</comment>
<dbReference type="GO" id="GO:0005886">
    <property type="term" value="C:plasma membrane"/>
    <property type="evidence" value="ECO:0007669"/>
    <property type="project" value="TreeGrafter"/>
</dbReference>
<evidence type="ECO:0000313" key="11">
    <source>
        <dbReference type="EMBL" id="CAB4905083.1"/>
    </source>
</evidence>
<keyword evidence="5 8" id="KW-1133">Transmembrane helix</keyword>
<evidence type="ECO:0000256" key="6">
    <source>
        <dbReference type="ARBA" id="ARBA00023136"/>
    </source>
</evidence>
<dbReference type="EMBL" id="CAFBOF010000008">
    <property type="protein sequence ID" value="CAB4973289.1"/>
    <property type="molecule type" value="Genomic_DNA"/>
</dbReference>
<accession>A0A6J7QBD9</accession>
<dbReference type="PANTHER" id="PTHR30071">
    <property type="entry name" value="HEME EXPORTER PROTEIN C"/>
    <property type="match status" value="1"/>
</dbReference>
<feature type="transmembrane region" description="Helical" evidence="8">
    <location>
        <begin position="82"/>
        <end position="104"/>
    </location>
</feature>
<keyword evidence="3 8" id="KW-0812">Transmembrane</keyword>
<dbReference type="EMBL" id="CAFBPQ010000004">
    <property type="protein sequence ID" value="CAB5014957.1"/>
    <property type="molecule type" value="Genomic_DNA"/>
</dbReference>
<dbReference type="InterPro" id="IPR002541">
    <property type="entry name" value="Cyt_c_assembly"/>
</dbReference>
<organism evidence="13">
    <name type="scientific">freshwater metagenome</name>
    <dbReference type="NCBI Taxonomy" id="449393"/>
    <lineage>
        <taxon>unclassified sequences</taxon>
        <taxon>metagenomes</taxon>
        <taxon>ecological metagenomes</taxon>
    </lineage>
</organism>
<keyword evidence="4" id="KW-0201">Cytochrome c-type biogenesis</keyword>
<evidence type="ECO:0000256" key="2">
    <source>
        <dbReference type="ARBA" id="ARBA00005840"/>
    </source>
</evidence>
<dbReference type="InterPro" id="IPR003557">
    <property type="entry name" value="Cyt_c_biogenesis_CcmC"/>
</dbReference>
<dbReference type="AlphaFoldDB" id="A0A6J7QBD9"/>